<protein>
    <submittedName>
        <fullName evidence="7">Response regulator</fullName>
    </submittedName>
</protein>
<evidence type="ECO:0000256" key="4">
    <source>
        <dbReference type="PROSITE-ProRule" id="PRU00169"/>
    </source>
</evidence>
<dbReference type="Gene3D" id="3.40.50.2300">
    <property type="match status" value="1"/>
</dbReference>
<keyword evidence="4" id="KW-0597">Phosphoprotein</keyword>
<dbReference type="CDD" id="cd17536">
    <property type="entry name" value="REC_YesN-like"/>
    <property type="match status" value="1"/>
</dbReference>
<dbReference type="PANTHER" id="PTHR43280:SF28">
    <property type="entry name" value="HTH-TYPE TRANSCRIPTIONAL ACTIVATOR RHAS"/>
    <property type="match status" value="1"/>
</dbReference>
<name>A0ABU7VRN1_9BACL</name>
<evidence type="ECO:0000313" key="7">
    <source>
        <dbReference type="EMBL" id="MEF2966426.1"/>
    </source>
</evidence>
<dbReference type="PRINTS" id="PR00032">
    <property type="entry name" value="HTHARAC"/>
</dbReference>
<dbReference type="InterPro" id="IPR009057">
    <property type="entry name" value="Homeodomain-like_sf"/>
</dbReference>
<evidence type="ECO:0000259" key="6">
    <source>
        <dbReference type="PROSITE" id="PS50110"/>
    </source>
</evidence>
<dbReference type="InterPro" id="IPR018062">
    <property type="entry name" value="HTH_AraC-typ_CS"/>
</dbReference>
<dbReference type="PROSITE" id="PS00041">
    <property type="entry name" value="HTH_ARAC_FAMILY_1"/>
    <property type="match status" value="1"/>
</dbReference>
<dbReference type="Proteomes" id="UP001306950">
    <property type="component" value="Unassembled WGS sequence"/>
</dbReference>
<evidence type="ECO:0000256" key="2">
    <source>
        <dbReference type="ARBA" id="ARBA00023125"/>
    </source>
</evidence>
<evidence type="ECO:0000259" key="5">
    <source>
        <dbReference type="PROSITE" id="PS01124"/>
    </source>
</evidence>
<dbReference type="SMART" id="SM00342">
    <property type="entry name" value="HTH_ARAC"/>
    <property type="match status" value="1"/>
</dbReference>
<gene>
    <name evidence="7" type="ORF">V3851_11350</name>
</gene>
<evidence type="ECO:0000313" key="8">
    <source>
        <dbReference type="Proteomes" id="UP001306950"/>
    </source>
</evidence>
<keyword evidence="3" id="KW-0804">Transcription</keyword>
<dbReference type="EMBL" id="JAZHPZ010000004">
    <property type="protein sequence ID" value="MEF2966426.1"/>
    <property type="molecule type" value="Genomic_DNA"/>
</dbReference>
<dbReference type="InterPro" id="IPR011006">
    <property type="entry name" value="CheY-like_superfamily"/>
</dbReference>
<dbReference type="InterPro" id="IPR041522">
    <property type="entry name" value="CdaR_GGDEF"/>
</dbReference>
<accession>A0ABU7VRN1</accession>
<dbReference type="SUPFAM" id="SSF52172">
    <property type="entry name" value="CheY-like"/>
    <property type="match status" value="1"/>
</dbReference>
<dbReference type="Pfam" id="PF17853">
    <property type="entry name" value="GGDEF_2"/>
    <property type="match status" value="1"/>
</dbReference>
<feature type="domain" description="HTH araC/xylS-type" evidence="5">
    <location>
        <begin position="397"/>
        <end position="496"/>
    </location>
</feature>
<dbReference type="SUPFAM" id="SSF46689">
    <property type="entry name" value="Homeodomain-like"/>
    <property type="match status" value="2"/>
</dbReference>
<evidence type="ECO:0000256" key="3">
    <source>
        <dbReference type="ARBA" id="ARBA00023163"/>
    </source>
</evidence>
<comment type="caution">
    <text evidence="7">The sequence shown here is derived from an EMBL/GenBank/DDBJ whole genome shotgun (WGS) entry which is preliminary data.</text>
</comment>
<dbReference type="Gene3D" id="1.10.10.60">
    <property type="entry name" value="Homeodomain-like"/>
    <property type="match status" value="2"/>
</dbReference>
<proteinExistence type="predicted"/>
<evidence type="ECO:0000256" key="1">
    <source>
        <dbReference type="ARBA" id="ARBA00023015"/>
    </source>
</evidence>
<dbReference type="PANTHER" id="PTHR43280">
    <property type="entry name" value="ARAC-FAMILY TRANSCRIPTIONAL REGULATOR"/>
    <property type="match status" value="1"/>
</dbReference>
<organism evidence="7 8">
    <name type="scientific">Paenibacillus haidiansis</name>
    <dbReference type="NCBI Taxonomy" id="1574488"/>
    <lineage>
        <taxon>Bacteria</taxon>
        <taxon>Bacillati</taxon>
        <taxon>Bacillota</taxon>
        <taxon>Bacilli</taxon>
        <taxon>Bacillales</taxon>
        <taxon>Paenibacillaceae</taxon>
        <taxon>Paenibacillus</taxon>
    </lineage>
</organism>
<reference evidence="7 8" key="1">
    <citation type="submission" date="2024-02" db="EMBL/GenBank/DDBJ databases">
        <title>A nitrogen-fixing paenibacillus bacterium.</title>
        <authorList>
            <person name="Zhang W.L."/>
            <person name="Chen S.F."/>
        </authorList>
    </citation>
    <scope>NUCLEOTIDE SEQUENCE [LARGE SCALE GENOMIC DNA]</scope>
    <source>
        <strain evidence="7 8">M1</strain>
    </source>
</reference>
<feature type="modified residue" description="4-aspartylphosphate" evidence="4">
    <location>
        <position position="55"/>
    </location>
</feature>
<dbReference type="Pfam" id="PF12833">
    <property type="entry name" value="HTH_18"/>
    <property type="match status" value="1"/>
</dbReference>
<dbReference type="Pfam" id="PF00072">
    <property type="entry name" value="Response_reg"/>
    <property type="match status" value="1"/>
</dbReference>
<dbReference type="InterPro" id="IPR018060">
    <property type="entry name" value="HTH_AraC"/>
</dbReference>
<dbReference type="SMART" id="SM00448">
    <property type="entry name" value="REC"/>
    <property type="match status" value="1"/>
</dbReference>
<keyword evidence="8" id="KW-1185">Reference proteome</keyword>
<feature type="domain" description="Response regulatory" evidence="6">
    <location>
        <begin position="3"/>
        <end position="120"/>
    </location>
</feature>
<keyword evidence="1" id="KW-0805">Transcription regulation</keyword>
<dbReference type="RefSeq" id="WP_331846639.1">
    <property type="nucleotide sequence ID" value="NZ_JAZHPZ010000004.1"/>
</dbReference>
<dbReference type="PROSITE" id="PS01124">
    <property type="entry name" value="HTH_ARAC_FAMILY_2"/>
    <property type="match status" value="1"/>
</dbReference>
<dbReference type="InterPro" id="IPR020449">
    <property type="entry name" value="Tscrpt_reg_AraC-type_HTH"/>
</dbReference>
<sequence length="500" mass="56611">MLRIAIVDDETTIREGLAKMIGKESDRFFIAGTFANGQEALDFIDTSEIDVVVTDIRMPLVDGLELIGELKRRRPDIRCIIMSGFTDFEYARQALRYSAVDYLLKPINKKQLFSLLHDLEQEREASLGKRRQLRSGLLVSYLKSEPSLCPKLPELTLPLPCFAVMVLKGSDTEALRSSVGLLHRQPDNRFDTVDTGDTGIVLVCYYENPPEPGDIAALADRLRQFPHPGIVQVGASPGYGDPASLSRAYAEAKRACDRGMYGSESWSCHIYNREDFGQEPQVVELFSGAREGLIQPMQVLNLQQSSHRLELLFDELRQVRASRESLLLLCRLVMEAPGAELPEWGKIFDSAYMKQMEEELAACLTFDELKDRFLDEFSKALQQIRSARLGQGGKSVEIVKKWIAEHYDQPAELVHLASMVYLTPSYLSKLFKHETGMTITDYMIEIRIKRAKQLLTHSNEMKIHEVGSEVGYPDPAYFNKLFKRVVGITPNEYKKISQSS</sequence>
<dbReference type="InterPro" id="IPR001789">
    <property type="entry name" value="Sig_transdc_resp-reg_receiver"/>
</dbReference>
<dbReference type="PROSITE" id="PS50110">
    <property type="entry name" value="RESPONSE_REGULATORY"/>
    <property type="match status" value="1"/>
</dbReference>
<keyword evidence="2" id="KW-0238">DNA-binding</keyword>